<reference evidence="2" key="1">
    <citation type="journal article" date="2019" name="Int. J. Syst. Evol. Microbiol.">
        <title>The Global Catalogue of Microorganisms (GCM) 10K type strain sequencing project: providing services to taxonomists for standard genome sequencing and annotation.</title>
        <authorList>
            <consortium name="The Broad Institute Genomics Platform"/>
            <consortium name="The Broad Institute Genome Sequencing Center for Infectious Disease"/>
            <person name="Wu L."/>
            <person name="Ma J."/>
        </authorList>
    </citation>
    <scope>NUCLEOTIDE SEQUENCE [LARGE SCALE GENOMIC DNA]</scope>
    <source>
        <strain evidence="2">CGMCC 1.16855</strain>
    </source>
</reference>
<organism evidence="1 2">
    <name type="scientific">Falsiroseomonas tokyonensis</name>
    <dbReference type="NCBI Taxonomy" id="430521"/>
    <lineage>
        <taxon>Bacteria</taxon>
        <taxon>Pseudomonadati</taxon>
        <taxon>Pseudomonadota</taxon>
        <taxon>Alphaproteobacteria</taxon>
        <taxon>Acetobacterales</taxon>
        <taxon>Roseomonadaceae</taxon>
        <taxon>Falsiroseomonas</taxon>
    </lineage>
</organism>
<evidence type="ECO:0000313" key="1">
    <source>
        <dbReference type="EMBL" id="MFC3000499.1"/>
    </source>
</evidence>
<comment type="caution">
    <text evidence="1">The sequence shown here is derived from an EMBL/GenBank/DDBJ whole genome shotgun (WGS) entry which is preliminary data.</text>
</comment>
<sequence>MTTILCSVCAHARPVELYEQFLNYNAAVEAPLLHMAHISRDTQAEFAAEADRSGVDFRSLPNVHFNSSAYSSGTGVISSLLGFHYANVIEAIRLGLSFDYVLIHTSSDLFFRRLPASYIESRDIGCPWREHLYKEDPYYERATNDTHFFELCQLIVPDRRLRKGRVEGAFFRRDIFLELMALMLKCESFDATRPWFKNYPFEEIAVPTLVAGYMAKRQLRLARNLVQTTDGNFFETVTGRKKAWREAMTAQEFAALPALLKARNTAEEVFGVKFVERSQQDPVRLQIRQALGYEVRLGG</sequence>
<gene>
    <name evidence="1" type="ORF">ACFOD3_11385</name>
</gene>
<protein>
    <submittedName>
        <fullName evidence="1">Uncharacterized protein</fullName>
    </submittedName>
</protein>
<dbReference type="RefSeq" id="WP_216836592.1">
    <property type="nucleotide sequence ID" value="NZ_JAFNJS010000003.1"/>
</dbReference>
<accession>A0ABV7BTR4</accession>
<dbReference type="EMBL" id="JBHRSB010000003">
    <property type="protein sequence ID" value="MFC3000499.1"/>
    <property type="molecule type" value="Genomic_DNA"/>
</dbReference>
<dbReference type="Proteomes" id="UP001595420">
    <property type="component" value="Unassembled WGS sequence"/>
</dbReference>
<keyword evidence="2" id="KW-1185">Reference proteome</keyword>
<proteinExistence type="predicted"/>
<evidence type="ECO:0000313" key="2">
    <source>
        <dbReference type="Proteomes" id="UP001595420"/>
    </source>
</evidence>
<name>A0ABV7BTR4_9PROT</name>